<dbReference type="EMBL" id="LJZX01000040">
    <property type="protein sequence ID" value="PKQ77035.1"/>
    <property type="molecule type" value="Genomic_DNA"/>
</dbReference>
<organism evidence="2 3">
    <name type="scientific">Aeromonas sobria</name>
    <dbReference type="NCBI Taxonomy" id="646"/>
    <lineage>
        <taxon>Bacteria</taxon>
        <taxon>Pseudomonadati</taxon>
        <taxon>Pseudomonadota</taxon>
        <taxon>Gammaproteobacteria</taxon>
        <taxon>Aeromonadales</taxon>
        <taxon>Aeromonadaceae</taxon>
        <taxon>Aeromonas</taxon>
    </lineage>
</organism>
<evidence type="ECO:0000313" key="2">
    <source>
        <dbReference type="EMBL" id="PKQ77035.1"/>
    </source>
</evidence>
<name>A0A2N3IWP1_AERSO</name>
<protein>
    <submittedName>
        <fullName evidence="2">Uncharacterized protein</fullName>
    </submittedName>
</protein>
<comment type="caution">
    <text evidence="2">The sequence shown here is derived from an EMBL/GenBank/DDBJ whole genome shotgun (WGS) entry which is preliminary data.</text>
</comment>
<proteinExistence type="predicted"/>
<dbReference type="RefSeq" id="WP_042468492.1">
    <property type="nucleotide sequence ID" value="NZ_CAWNSS010000040.1"/>
</dbReference>
<feature type="transmembrane region" description="Helical" evidence="1">
    <location>
        <begin position="42"/>
        <end position="61"/>
    </location>
</feature>
<dbReference type="Proteomes" id="UP000233526">
    <property type="component" value="Unassembled WGS sequence"/>
</dbReference>
<keyword evidence="1" id="KW-0472">Membrane</keyword>
<feature type="transmembrane region" description="Helical" evidence="1">
    <location>
        <begin position="143"/>
        <end position="165"/>
    </location>
</feature>
<sequence>MTTQPAHLCFNQAIREEYRKTENAFDQMTNVVLGVFRFTTTFVVHALAALAAWILCLLSVAPDTLTPLSPLIEARVEHSAPFDEQTLPTGRAMPLDIIARAEEPTAVSDIDAVSEPIKVLRPYPESSYVADPQEEAHALLKNLLLSAVLVAFLVGVTCNTGRFTWVYRDRAWARVHAAQQQRELLDLCRLAATKALAQHRESTLIKGQEVA</sequence>
<keyword evidence="1" id="KW-0812">Transmembrane</keyword>
<dbReference type="AlphaFoldDB" id="A0A2N3IWP1"/>
<evidence type="ECO:0000256" key="1">
    <source>
        <dbReference type="SAM" id="Phobius"/>
    </source>
</evidence>
<keyword evidence="1" id="KW-1133">Transmembrane helix</keyword>
<accession>A0A2N3IWP1</accession>
<evidence type="ECO:0000313" key="3">
    <source>
        <dbReference type="Proteomes" id="UP000233526"/>
    </source>
</evidence>
<gene>
    <name evidence="2" type="ORF">AOX56_17845</name>
</gene>
<reference evidence="2 3" key="1">
    <citation type="journal article" date="2017" name="Front. Microbiol.">
        <title>Strong Genomic and Phenotypic Heterogeneity in the Aeromonas sobria Species Complex.</title>
        <authorList>
            <person name="Gauthier J."/>
            <person name="Vincent A.T."/>
            <person name="Charette S.J."/>
            <person name="Derome N."/>
        </authorList>
    </citation>
    <scope>NUCLEOTIDE SEQUENCE [LARGE SCALE GENOMIC DNA]</scope>
    <source>
        <strain evidence="2 3">JF2635</strain>
    </source>
</reference>